<comment type="caution">
    <text evidence="1">The sequence shown here is derived from an EMBL/GenBank/DDBJ whole genome shotgun (WGS) entry which is preliminary data.</text>
</comment>
<dbReference type="EMBL" id="CM047941">
    <property type="protein sequence ID" value="KAI9902717.1"/>
    <property type="molecule type" value="Genomic_DNA"/>
</dbReference>
<accession>A0ACC0V8I9</accession>
<evidence type="ECO:0000313" key="2">
    <source>
        <dbReference type="Proteomes" id="UP001163324"/>
    </source>
</evidence>
<evidence type="ECO:0000313" key="1">
    <source>
        <dbReference type="EMBL" id="KAI9902717.1"/>
    </source>
</evidence>
<sequence length="366" mass="40068">MISSLGVGSALVKRASSFGDGPDGPMYEPPSWAYIVFLVDFLILLPIFVYVTYTLSAMYPIFAMVEDENPPAYEPVSLNDDTASFSAEDSERQGGSAPAVIGDKPVTSSIRAINRILKANGGFKANLRGAVCLFAQTILVAFFSGIFSASLGSFFTPIATLLTSLALVQLSTAWVHIVLTPHSSLPFYRRLPPFKRTFDATWKAVALLWVAMEFIRWVPPVMAAFMGVYIPGIWAFGTVPDSPAGPWEMFWKVLVINCVSFIASIYVTLPPQIILVRVQASLLPEDQTTVIPFDRSFEGTVEPAVVGGKGYATIKDAWSTFSKTAWRRLLILIAKVTAISFAFFLSTGLVMGLQFTIISKFSHERS</sequence>
<gene>
    <name evidence="1" type="ORF">N3K66_002069</name>
</gene>
<reference evidence="1" key="1">
    <citation type="submission" date="2022-10" db="EMBL/GenBank/DDBJ databases">
        <title>Complete Genome of Trichothecium roseum strain YXFP-22015, a Plant Pathogen Isolated from Citrus.</title>
        <authorList>
            <person name="Wang Y."/>
            <person name="Zhu L."/>
        </authorList>
    </citation>
    <scope>NUCLEOTIDE SEQUENCE</scope>
    <source>
        <strain evidence="1">YXFP-22015</strain>
    </source>
</reference>
<name>A0ACC0V8I9_9HYPO</name>
<keyword evidence="2" id="KW-1185">Reference proteome</keyword>
<proteinExistence type="predicted"/>
<dbReference type="Proteomes" id="UP001163324">
    <property type="component" value="Chromosome 2"/>
</dbReference>
<organism evidence="1 2">
    <name type="scientific">Trichothecium roseum</name>
    <dbReference type="NCBI Taxonomy" id="47278"/>
    <lineage>
        <taxon>Eukaryota</taxon>
        <taxon>Fungi</taxon>
        <taxon>Dikarya</taxon>
        <taxon>Ascomycota</taxon>
        <taxon>Pezizomycotina</taxon>
        <taxon>Sordariomycetes</taxon>
        <taxon>Hypocreomycetidae</taxon>
        <taxon>Hypocreales</taxon>
        <taxon>Hypocreales incertae sedis</taxon>
        <taxon>Trichothecium</taxon>
    </lineage>
</organism>
<protein>
    <submittedName>
        <fullName evidence="1">Uncharacterized protein</fullName>
    </submittedName>
</protein>